<dbReference type="GO" id="GO:0003700">
    <property type="term" value="F:DNA-binding transcription factor activity"/>
    <property type="evidence" value="ECO:0007669"/>
    <property type="project" value="InterPro"/>
</dbReference>
<dbReference type="PROSITE" id="PS50931">
    <property type="entry name" value="HTH_LYSR"/>
    <property type="match status" value="1"/>
</dbReference>
<evidence type="ECO:0000313" key="6">
    <source>
        <dbReference type="EMBL" id="MCH6264480.1"/>
    </source>
</evidence>
<dbReference type="GO" id="GO:0003677">
    <property type="term" value="F:DNA binding"/>
    <property type="evidence" value="ECO:0007669"/>
    <property type="project" value="UniProtKB-KW"/>
</dbReference>
<evidence type="ECO:0000256" key="3">
    <source>
        <dbReference type="ARBA" id="ARBA00023125"/>
    </source>
</evidence>
<dbReference type="InterPro" id="IPR000847">
    <property type="entry name" value="LysR_HTH_N"/>
</dbReference>
<gene>
    <name evidence="6" type="ORF">KHB02_002915</name>
</gene>
<evidence type="ECO:0000256" key="1">
    <source>
        <dbReference type="ARBA" id="ARBA00009437"/>
    </source>
</evidence>
<keyword evidence="2" id="KW-0805">Transcription regulation</keyword>
<dbReference type="EMBL" id="JAGYPE020000003">
    <property type="protein sequence ID" value="MCH6264480.1"/>
    <property type="molecule type" value="Genomic_DNA"/>
</dbReference>
<organism evidence="6 7">
    <name type="scientific">Neobacillus citreus</name>
    <dbReference type="NCBI Taxonomy" id="2833578"/>
    <lineage>
        <taxon>Bacteria</taxon>
        <taxon>Bacillati</taxon>
        <taxon>Bacillota</taxon>
        <taxon>Bacilli</taxon>
        <taxon>Bacillales</taxon>
        <taxon>Bacillaceae</taxon>
        <taxon>Neobacillus</taxon>
    </lineage>
</organism>
<evidence type="ECO:0000259" key="5">
    <source>
        <dbReference type="PROSITE" id="PS50931"/>
    </source>
</evidence>
<dbReference type="InterPro" id="IPR036388">
    <property type="entry name" value="WH-like_DNA-bd_sf"/>
</dbReference>
<comment type="similarity">
    <text evidence="1">Belongs to the LysR transcriptional regulatory family.</text>
</comment>
<name>A0A9J6MKZ6_9BACI</name>
<feature type="domain" description="HTH lysR-type" evidence="5">
    <location>
        <begin position="1"/>
        <end position="56"/>
    </location>
</feature>
<keyword evidence="7" id="KW-1185">Reference proteome</keyword>
<proteinExistence type="inferred from homology"/>
<keyword evidence="4" id="KW-0804">Transcription</keyword>
<accession>A0A9J6MKZ6</accession>
<dbReference type="InterPro" id="IPR005119">
    <property type="entry name" value="LysR_subst-bd"/>
</dbReference>
<dbReference type="SUPFAM" id="SSF46785">
    <property type="entry name" value="Winged helix' DNA-binding domain"/>
    <property type="match status" value="1"/>
</dbReference>
<dbReference type="Gene3D" id="3.40.190.10">
    <property type="entry name" value="Periplasmic binding protein-like II"/>
    <property type="match status" value="2"/>
</dbReference>
<dbReference type="PANTHER" id="PTHR30346:SF0">
    <property type="entry name" value="HCA OPERON TRANSCRIPTIONAL ACTIVATOR HCAR"/>
    <property type="match status" value="1"/>
</dbReference>
<dbReference type="Pfam" id="PF00126">
    <property type="entry name" value="HTH_1"/>
    <property type="match status" value="1"/>
</dbReference>
<dbReference type="AlphaFoldDB" id="A0A9J6MKZ6"/>
<dbReference type="FunFam" id="1.10.10.10:FF:000001">
    <property type="entry name" value="LysR family transcriptional regulator"/>
    <property type="match status" value="1"/>
</dbReference>
<reference evidence="6 7" key="1">
    <citation type="submission" date="2022-03" db="EMBL/GenBank/DDBJ databases">
        <title>Novel Bacillus species.</title>
        <authorList>
            <person name="Liu G."/>
        </authorList>
    </citation>
    <scope>NUCLEOTIDE SEQUENCE [LARGE SCALE GENOMIC DNA]</scope>
    <source>
        <strain evidence="6 7">FJAT-50051</strain>
    </source>
</reference>
<dbReference type="Gene3D" id="1.10.10.10">
    <property type="entry name" value="Winged helix-like DNA-binding domain superfamily/Winged helix DNA-binding domain"/>
    <property type="match status" value="1"/>
</dbReference>
<evidence type="ECO:0000313" key="7">
    <source>
        <dbReference type="Proteomes" id="UP000677265"/>
    </source>
</evidence>
<dbReference type="PRINTS" id="PR00039">
    <property type="entry name" value="HTHLYSR"/>
</dbReference>
<evidence type="ECO:0000256" key="4">
    <source>
        <dbReference type="ARBA" id="ARBA00023163"/>
    </source>
</evidence>
<dbReference type="GO" id="GO:0032993">
    <property type="term" value="C:protein-DNA complex"/>
    <property type="evidence" value="ECO:0007669"/>
    <property type="project" value="TreeGrafter"/>
</dbReference>
<evidence type="ECO:0000256" key="2">
    <source>
        <dbReference type="ARBA" id="ARBA00023015"/>
    </source>
</evidence>
<dbReference type="InterPro" id="IPR036390">
    <property type="entry name" value="WH_DNA-bd_sf"/>
</dbReference>
<protein>
    <submittedName>
        <fullName evidence="6">LysR family transcriptional regulator</fullName>
    </submittedName>
</protein>
<dbReference type="Pfam" id="PF03466">
    <property type="entry name" value="LysR_substrate"/>
    <property type="match status" value="1"/>
</dbReference>
<sequence length="298" mass="33119">MRHLKYFIAVAEELHFGRAAQRLQMAQPPLSQQIKQLESELDAVLFERTKQRVELTNAGKVFLQRAYEIVNHINLSCEEAGRIHRGEAGQLILAFTGALAFDLLPSLVRSYRAKHPNINIVLRQLTTSEQVDALHGRTIHAGLLIPPIDSDSLNVEILREESYVVALPITHPLASLQGAIDLSLLANDLFVMTPREAGTSYYDSIISLCQNAGFSPQKAQEALELPTVTSLVAAGMGIAILPSSIQSLKNNQIVYLPLQESLTTYKFAVAWHKQENSPIISSFISFLREHFNLEVISN</sequence>
<dbReference type="CDD" id="cd08414">
    <property type="entry name" value="PBP2_LTTR_aromatics_like"/>
    <property type="match status" value="1"/>
</dbReference>
<dbReference type="PANTHER" id="PTHR30346">
    <property type="entry name" value="TRANSCRIPTIONAL DUAL REGULATOR HCAR-RELATED"/>
    <property type="match status" value="1"/>
</dbReference>
<keyword evidence="3" id="KW-0238">DNA-binding</keyword>
<dbReference type="SUPFAM" id="SSF53850">
    <property type="entry name" value="Periplasmic binding protein-like II"/>
    <property type="match status" value="1"/>
</dbReference>
<comment type="caution">
    <text evidence="6">The sequence shown here is derived from an EMBL/GenBank/DDBJ whole genome shotgun (WGS) entry which is preliminary data.</text>
</comment>
<dbReference type="Proteomes" id="UP000677265">
    <property type="component" value="Unassembled WGS sequence"/>
</dbReference>